<sequence length="120" mass="11645">MAPARLAYRLGGAPLMEFLDSKLHLVELASAAGSSSAAAPAGLSGKELLQALRNNSSIGDIKDPVIAAAAAAERGRKAAAAAAKAAAAPQLKRGRKAAAAAAAAEAAAAEAPACTNNVAC</sequence>
<dbReference type="Proteomes" id="UP000256970">
    <property type="component" value="Unassembled WGS sequence"/>
</dbReference>
<evidence type="ECO:0000313" key="1">
    <source>
        <dbReference type="EMBL" id="SZX66615.1"/>
    </source>
</evidence>
<keyword evidence="2" id="KW-1185">Reference proteome</keyword>
<reference evidence="1 2" key="1">
    <citation type="submission" date="2016-10" db="EMBL/GenBank/DDBJ databases">
        <authorList>
            <person name="Cai Z."/>
        </authorList>
    </citation>
    <scope>NUCLEOTIDE SEQUENCE [LARGE SCALE GENOMIC DNA]</scope>
</reference>
<organism evidence="1 2">
    <name type="scientific">Tetradesmus obliquus</name>
    <name type="common">Green alga</name>
    <name type="synonym">Acutodesmus obliquus</name>
    <dbReference type="NCBI Taxonomy" id="3088"/>
    <lineage>
        <taxon>Eukaryota</taxon>
        <taxon>Viridiplantae</taxon>
        <taxon>Chlorophyta</taxon>
        <taxon>core chlorophytes</taxon>
        <taxon>Chlorophyceae</taxon>
        <taxon>CS clade</taxon>
        <taxon>Sphaeropleales</taxon>
        <taxon>Scenedesmaceae</taxon>
        <taxon>Tetradesmus</taxon>
    </lineage>
</organism>
<protein>
    <submittedName>
        <fullName evidence="1">Uncharacterized protein</fullName>
    </submittedName>
</protein>
<dbReference type="EMBL" id="FNXT01000720">
    <property type="protein sequence ID" value="SZX66615.1"/>
    <property type="molecule type" value="Genomic_DNA"/>
</dbReference>
<accession>A0A383VM65</accession>
<evidence type="ECO:0000313" key="2">
    <source>
        <dbReference type="Proteomes" id="UP000256970"/>
    </source>
</evidence>
<gene>
    <name evidence="1" type="ORF">BQ4739_LOCUS7013</name>
</gene>
<name>A0A383VM65_TETOB</name>
<proteinExistence type="predicted"/>
<dbReference type="AlphaFoldDB" id="A0A383VM65"/>